<feature type="transmembrane region" description="Helical" evidence="10">
    <location>
        <begin position="20"/>
        <end position="38"/>
    </location>
</feature>
<dbReference type="AlphaFoldDB" id="A0A0F4SM86"/>
<dbReference type="GO" id="GO:0015190">
    <property type="term" value="F:L-leucine transmembrane transporter activity"/>
    <property type="evidence" value="ECO:0007669"/>
    <property type="project" value="TreeGrafter"/>
</dbReference>
<dbReference type="GO" id="GO:0015192">
    <property type="term" value="F:L-phenylalanine transmembrane transporter activity"/>
    <property type="evidence" value="ECO:0007669"/>
    <property type="project" value="TreeGrafter"/>
</dbReference>
<dbReference type="GO" id="GO:0015808">
    <property type="term" value="P:L-alanine transport"/>
    <property type="evidence" value="ECO:0007669"/>
    <property type="project" value="TreeGrafter"/>
</dbReference>
<dbReference type="PATRIC" id="fig|294.132.peg.5444"/>
<feature type="transmembrane region" description="Helical" evidence="10">
    <location>
        <begin position="203"/>
        <end position="224"/>
    </location>
</feature>
<evidence type="ECO:0000313" key="11">
    <source>
        <dbReference type="EMBL" id="KJZ33266.1"/>
    </source>
</evidence>
<sequence length="307" mass="32508">MPEIYHFFQQLVNGLTIGSTYALIAIGYTMVYGIIGMINFAHGEVYMIGSYVAFIVLAGLAMLGIHSLPLLMTAAFLATIVVTSAYGYSIERIAYRPLRGSNRLIPLISAIGMSIFLQNSVLLSQDSKDKSIPNLIPGSFSFGPGGAQEVLISYMQILVFVVTLVVMLCLTQFISRSRLGRACRACAEDIKMANLLGINTNNIIALTFVIGAALAAVAAVLLSMQYGVINPNAGFLVGLKAFTAAVLGGIGSIPGAMLGGLVLGVAEAFGADIFGDQYKDVVAFGLLVLVLLFRPTGLLGRPEIEKV</sequence>
<evidence type="ECO:0000256" key="7">
    <source>
        <dbReference type="ARBA" id="ARBA00022989"/>
    </source>
</evidence>
<comment type="similarity">
    <text evidence="9">Belongs to the binding-protein-dependent transport system permease family. LivHM subfamily.</text>
</comment>
<feature type="transmembrane region" description="Helical" evidence="10">
    <location>
        <begin position="45"/>
        <end position="65"/>
    </location>
</feature>
<name>A0A0F4SM86_PSEFL</name>
<dbReference type="NCBIfam" id="NF008011">
    <property type="entry name" value="PRK10740.1"/>
    <property type="match status" value="1"/>
</dbReference>
<keyword evidence="3" id="KW-1003">Cell membrane</keyword>
<proteinExistence type="inferred from homology"/>
<dbReference type="InterPro" id="IPR001851">
    <property type="entry name" value="ABC_transp_permease"/>
</dbReference>
<dbReference type="GO" id="GO:0005304">
    <property type="term" value="F:L-valine transmembrane transporter activity"/>
    <property type="evidence" value="ECO:0007669"/>
    <property type="project" value="TreeGrafter"/>
</dbReference>
<evidence type="ECO:0000256" key="5">
    <source>
        <dbReference type="ARBA" id="ARBA00022692"/>
    </source>
</evidence>
<dbReference type="GO" id="GO:0042941">
    <property type="term" value="P:D-alanine transmembrane transport"/>
    <property type="evidence" value="ECO:0007669"/>
    <property type="project" value="TreeGrafter"/>
</dbReference>
<evidence type="ECO:0000256" key="8">
    <source>
        <dbReference type="ARBA" id="ARBA00023136"/>
    </source>
</evidence>
<dbReference type="Pfam" id="PF02653">
    <property type="entry name" value="BPD_transp_2"/>
    <property type="match status" value="1"/>
</dbReference>
<dbReference type="OrthoDB" id="9807115at2"/>
<protein>
    <submittedName>
        <fullName evidence="11">Branched-chain amino acid transporter permease subunit LivH</fullName>
    </submittedName>
</protein>
<evidence type="ECO:0000256" key="6">
    <source>
        <dbReference type="ARBA" id="ARBA00022970"/>
    </source>
</evidence>
<keyword evidence="6" id="KW-0029">Amino-acid transport</keyword>
<dbReference type="PANTHER" id="PTHR11795">
    <property type="entry name" value="BRANCHED-CHAIN AMINO ACID TRANSPORT SYSTEM PERMEASE PROTEIN LIVH"/>
    <property type="match status" value="1"/>
</dbReference>
<feature type="transmembrane region" description="Helical" evidence="10">
    <location>
        <begin position="244"/>
        <end position="269"/>
    </location>
</feature>
<evidence type="ECO:0000256" key="3">
    <source>
        <dbReference type="ARBA" id="ARBA00022475"/>
    </source>
</evidence>
<dbReference type="CDD" id="cd06582">
    <property type="entry name" value="TM_PBP1_LivH_like"/>
    <property type="match status" value="1"/>
</dbReference>
<evidence type="ECO:0000256" key="2">
    <source>
        <dbReference type="ARBA" id="ARBA00022448"/>
    </source>
</evidence>
<organism evidence="11 12">
    <name type="scientific">Pseudomonas fluorescens</name>
    <dbReference type="NCBI Taxonomy" id="294"/>
    <lineage>
        <taxon>Bacteria</taxon>
        <taxon>Pseudomonadati</taxon>
        <taxon>Pseudomonadota</taxon>
        <taxon>Gammaproteobacteria</taxon>
        <taxon>Pseudomonadales</taxon>
        <taxon>Pseudomonadaceae</taxon>
        <taxon>Pseudomonas</taxon>
    </lineage>
</organism>
<keyword evidence="7 10" id="KW-1133">Transmembrane helix</keyword>
<feature type="transmembrane region" description="Helical" evidence="10">
    <location>
        <begin position="281"/>
        <end position="300"/>
    </location>
</feature>
<evidence type="ECO:0000256" key="9">
    <source>
        <dbReference type="ARBA" id="ARBA00037998"/>
    </source>
</evidence>
<comment type="caution">
    <text evidence="11">The sequence shown here is derived from an EMBL/GenBank/DDBJ whole genome shotgun (WGS) entry which is preliminary data.</text>
</comment>
<comment type="subcellular location">
    <subcellularLocation>
        <location evidence="1">Cell inner membrane</location>
        <topology evidence="1">Multi-pass membrane protein</topology>
    </subcellularLocation>
</comment>
<dbReference type="GO" id="GO:0005886">
    <property type="term" value="C:plasma membrane"/>
    <property type="evidence" value="ECO:0007669"/>
    <property type="project" value="UniProtKB-SubCell"/>
</dbReference>
<feature type="transmembrane region" description="Helical" evidence="10">
    <location>
        <begin position="151"/>
        <end position="174"/>
    </location>
</feature>
<dbReference type="PANTHER" id="PTHR11795:SF371">
    <property type="entry name" value="HIGH-AFFINITY BRANCHED-CHAIN AMINO ACID TRANSPORT SYSTEM PERMEASE PROTEIN LIVH"/>
    <property type="match status" value="1"/>
</dbReference>
<keyword evidence="2" id="KW-0813">Transport</keyword>
<evidence type="ECO:0000256" key="1">
    <source>
        <dbReference type="ARBA" id="ARBA00004429"/>
    </source>
</evidence>
<dbReference type="GO" id="GO:1903806">
    <property type="term" value="P:L-isoleucine import across plasma membrane"/>
    <property type="evidence" value="ECO:0007669"/>
    <property type="project" value="TreeGrafter"/>
</dbReference>
<accession>A0A0F4SM86</accession>
<keyword evidence="4" id="KW-0997">Cell inner membrane</keyword>
<dbReference type="EMBL" id="LACC01000068">
    <property type="protein sequence ID" value="KJZ33266.1"/>
    <property type="molecule type" value="Genomic_DNA"/>
</dbReference>
<dbReference type="RefSeq" id="WP_046043982.1">
    <property type="nucleotide sequence ID" value="NZ_LACC01000068.1"/>
</dbReference>
<reference evidence="11 12" key="1">
    <citation type="submission" date="2015-03" db="EMBL/GenBank/DDBJ databases">
        <title>Comparative genomics of Pseudomonas insights into diversity of traits involved in vanlence and defense.</title>
        <authorList>
            <person name="Qin Y."/>
        </authorList>
    </citation>
    <scope>NUCLEOTIDE SEQUENCE [LARGE SCALE GENOMIC DNA]</scope>
    <source>
        <strain evidence="11 12">C8</strain>
    </source>
</reference>
<dbReference type="InterPro" id="IPR052157">
    <property type="entry name" value="BCAA_transport_permease"/>
</dbReference>
<keyword evidence="8 10" id="KW-0472">Membrane</keyword>
<feature type="transmembrane region" description="Helical" evidence="10">
    <location>
        <begin position="71"/>
        <end position="90"/>
    </location>
</feature>
<dbReference type="GO" id="GO:0015188">
    <property type="term" value="F:L-isoleucine transmembrane transporter activity"/>
    <property type="evidence" value="ECO:0007669"/>
    <property type="project" value="TreeGrafter"/>
</dbReference>
<gene>
    <name evidence="11" type="ORF">VC35_28035</name>
</gene>
<dbReference type="Proteomes" id="UP000033588">
    <property type="component" value="Unassembled WGS sequence"/>
</dbReference>
<keyword evidence="5 10" id="KW-0812">Transmembrane</keyword>
<evidence type="ECO:0000256" key="4">
    <source>
        <dbReference type="ARBA" id="ARBA00022519"/>
    </source>
</evidence>
<feature type="transmembrane region" description="Helical" evidence="10">
    <location>
        <begin position="102"/>
        <end position="121"/>
    </location>
</feature>
<evidence type="ECO:0000313" key="12">
    <source>
        <dbReference type="Proteomes" id="UP000033588"/>
    </source>
</evidence>
<evidence type="ECO:0000256" key="10">
    <source>
        <dbReference type="SAM" id="Phobius"/>
    </source>
</evidence>